<sequence length="60" mass="6362">MKTSDRQPQTNASETLISKVADLNGVPVRRLVADRAPVERGRVLGGAGDQVPVAAFDSMI</sequence>
<protein>
    <recommendedName>
        <fullName evidence="3">FXSXX-COOH protein</fullName>
    </recommendedName>
</protein>
<organism evidence="1 2">
    <name type="scientific">Catenulispora subtropica</name>
    <dbReference type="NCBI Taxonomy" id="450798"/>
    <lineage>
        <taxon>Bacteria</taxon>
        <taxon>Bacillati</taxon>
        <taxon>Actinomycetota</taxon>
        <taxon>Actinomycetes</taxon>
        <taxon>Catenulisporales</taxon>
        <taxon>Catenulisporaceae</taxon>
        <taxon>Catenulispora</taxon>
    </lineage>
</organism>
<evidence type="ECO:0008006" key="3">
    <source>
        <dbReference type="Google" id="ProtNLM"/>
    </source>
</evidence>
<accession>A0ABN2R0H3</accession>
<dbReference type="RefSeq" id="WP_344656400.1">
    <property type="nucleotide sequence ID" value="NZ_BAAAQM010000007.1"/>
</dbReference>
<name>A0ABN2R0H3_9ACTN</name>
<dbReference type="Proteomes" id="UP001499854">
    <property type="component" value="Unassembled WGS sequence"/>
</dbReference>
<proteinExistence type="predicted"/>
<keyword evidence="2" id="KW-1185">Reference proteome</keyword>
<evidence type="ECO:0000313" key="1">
    <source>
        <dbReference type="EMBL" id="GAA1961149.1"/>
    </source>
</evidence>
<evidence type="ECO:0000313" key="2">
    <source>
        <dbReference type="Proteomes" id="UP001499854"/>
    </source>
</evidence>
<dbReference type="EMBL" id="BAAAQM010000007">
    <property type="protein sequence ID" value="GAA1961149.1"/>
    <property type="molecule type" value="Genomic_DNA"/>
</dbReference>
<reference evidence="1 2" key="1">
    <citation type="journal article" date="2019" name="Int. J. Syst. Evol. Microbiol.">
        <title>The Global Catalogue of Microorganisms (GCM) 10K type strain sequencing project: providing services to taxonomists for standard genome sequencing and annotation.</title>
        <authorList>
            <consortium name="The Broad Institute Genomics Platform"/>
            <consortium name="The Broad Institute Genome Sequencing Center for Infectious Disease"/>
            <person name="Wu L."/>
            <person name="Ma J."/>
        </authorList>
    </citation>
    <scope>NUCLEOTIDE SEQUENCE [LARGE SCALE GENOMIC DNA]</scope>
    <source>
        <strain evidence="1 2">JCM 16013</strain>
    </source>
</reference>
<comment type="caution">
    <text evidence="1">The sequence shown here is derived from an EMBL/GenBank/DDBJ whole genome shotgun (WGS) entry which is preliminary data.</text>
</comment>
<gene>
    <name evidence="1" type="ORF">GCM10009838_17090</name>
</gene>